<comment type="caution">
    <text evidence="1">The sequence shown here is derived from an EMBL/GenBank/DDBJ whole genome shotgun (WGS) entry which is preliminary data.</text>
</comment>
<proteinExistence type="predicted"/>
<gene>
    <name evidence="1" type="ORF">M8A51_23600</name>
</gene>
<evidence type="ECO:0000313" key="2">
    <source>
        <dbReference type="Proteomes" id="UP001165541"/>
    </source>
</evidence>
<name>A0ABT0YUU7_9BURK</name>
<dbReference type="Proteomes" id="UP001165541">
    <property type="component" value="Unassembled WGS sequence"/>
</dbReference>
<evidence type="ECO:0000313" key="1">
    <source>
        <dbReference type="EMBL" id="MCM5682526.1"/>
    </source>
</evidence>
<organism evidence="1 2">
    <name type="scientific">Caldimonas mangrovi</name>
    <dbReference type="NCBI Taxonomy" id="2944811"/>
    <lineage>
        <taxon>Bacteria</taxon>
        <taxon>Pseudomonadati</taxon>
        <taxon>Pseudomonadota</taxon>
        <taxon>Betaproteobacteria</taxon>
        <taxon>Burkholderiales</taxon>
        <taxon>Sphaerotilaceae</taxon>
        <taxon>Caldimonas</taxon>
    </lineage>
</organism>
<evidence type="ECO:0008006" key="3">
    <source>
        <dbReference type="Google" id="ProtNLM"/>
    </source>
</evidence>
<accession>A0ABT0YUU7</accession>
<dbReference type="RefSeq" id="WP_251781013.1">
    <property type="nucleotide sequence ID" value="NZ_JAMKFE010000020.1"/>
</dbReference>
<keyword evidence="2" id="KW-1185">Reference proteome</keyword>
<sequence>MDKRYASRKFVLSAAALLGAIGLRCFDLLDGGQTVQLITAALGAYMLGNVGDTWAERK</sequence>
<dbReference type="EMBL" id="JAMKFE010000020">
    <property type="protein sequence ID" value="MCM5682526.1"/>
    <property type="molecule type" value="Genomic_DNA"/>
</dbReference>
<protein>
    <recommendedName>
        <fullName evidence="3">Holin</fullName>
    </recommendedName>
</protein>
<reference evidence="1" key="1">
    <citation type="submission" date="2022-05" db="EMBL/GenBank/DDBJ databases">
        <title>Schlegelella sp. nov., isolated from mangrove soil.</title>
        <authorList>
            <person name="Liu Y."/>
            <person name="Ge X."/>
            <person name="Liu W."/>
        </authorList>
    </citation>
    <scope>NUCLEOTIDE SEQUENCE</scope>
    <source>
        <strain evidence="1">S2-27</strain>
    </source>
</reference>